<dbReference type="InterPro" id="IPR014748">
    <property type="entry name" value="Enoyl-CoA_hydra_C"/>
</dbReference>
<evidence type="ECO:0000313" key="3">
    <source>
        <dbReference type="EMBL" id="SDT76089.1"/>
    </source>
</evidence>
<dbReference type="SUPFAM" id="SSF52096">
    <property type="entry name" value="ClpP/crotonase"/>
    <property type="match status" value="1"/>
</dbReference>
<dbReference type="GO" id="GO:0016853">
    <property type="term" value="F:isomerase activity"/>
    <property type="evidence" value="ECO:0007669"/>
    <property type="project" value="UniProtKB-KW"/>
</dbReference>
<sequence length="277" mass="28822">MTAIQPPHPPPMNGLKADSLLVDRTDAVVTLTLNRPEAMNSFTVDLKEALRDTLASLESDRTCRAIVLTGAGGAFCGGQDLKEHATLLQAGSTDLNTVQLHYNPIAQRLANMPKPVIAAVRGMAAGAGASLAMLADFRIGGPKTSFLMAFANVGLAGDSGISWSLPRIVGHAKAVELLLLARPVKAAEADRIGMLTELLEDDEQVLPRAQELAARLAAGPTVAYGAIKRELSIATAGTLSDALAAEAQAQAICGATADHQAAVGAFLNKQKPAYQGR</sequence>
<proteinExistence type="inferred from homology"/>
<dbReference type="CDD" id="cd06558">
    <property type="entry name" value="crotonase-like"/>
    <property type="match status" value="1"/>
</dbReference>
<comment type="similarity">
    <text evidence="1 2">Belongs to the enoyl-CoA hydratase/isomerase family.</text>
</comment>
<dbReference type="AlphaFoldDB" id="A0A1H2D0H9"/>
<dbReference type="Proteomes" id="UP000198688">
    <property type="component" value="Chromosome I"/>
</dbReference>
<keyword evidence="4" id="KW-1185">Reference proteome</keyword>
<dbReference type="InterPro" id="IPR029045">
    <property type="entry name" value="ClpP/crotonase-like_dom_sf"/>
</dbReference>
<evidence type="ECO:0000313" key="4">
    <source>
        <dbReference type="Proteomes" id="UP000198688"/>
    </source>
</evidence>
<dbReference type="InterPro" id="IPR018376">
    <property type="entry name" value="Enoyl-CoA_hyd/isom_CS"/>
</dbReference>
<protein>
    <submittedName>
        <fullName evidence="3">2-(1,2-epoxy-1,2-dihydrophenyl)acetyl-CoA isomerase</fullName>
    </submittedName>
</protein>
<accession>A0A1H2D0H9</accession>
<evidence type="ECO:0000256" key="2">
    <source>
        <dbReference type="RuleBase" id="RU003707"/>
    </source>
</evidence>
<dbReference type="STRING" id="113562.SAMN04489716_7507"/>
<evidence type="ECO:0000256" key="1">
    <source>
        <dbReference type="ARBA" id="ARBA00005254"/>
    </source>
</evidence>
<keyword evidence="3" id="KW-0413">Isomerase</keyword>
<dbReference type="InterPro" id="IPR001753">
    <property type="entry name" value="Enoyl-CoA_hydra/iso"/>
</dbReference>
<dbReference type="EMBL" id="LT629758">
    <property type="protein sequence ID" value="SDT76089.1"/>
    <property type="molecule type" value="Genomic_DNA"/>
</dbReference>
<name>A0A1H2D0H9_9ACTN</name>
<dbReference type="PANTHER" id="PTHR43459">
    <property type="entry name" value="ENOYL-COA HYDRATASE"/>
    <property type="match status" value="1"/>
</dbReference>
<dbReference type="PANTHER" id="PTHR43459:SF1">
    <property type="entry name" value="EG:BACN32G11.4 PROTEIN"/>
    <property type="match status" value="1"/>
</dbReference>
<reference evidence="3 4" key="1">
    <citation type="submission" date="2016-10" db="EMBL/GenBank/DDBJ databases">
        <authorList>
            <person name="de Groot N.N."/>
        </authorList>
    </citation>
    <scope>NUCLEOTIDE SEQUENCE [LARGE SCALE GENOMIC DNA]</scope>
    <source>
        <strain evidence="3 4">DSM 43941</strain>
    </source>
</reference>
<dbReference type="Gene3D" id="3.90.226.10">
    <property type="entry name" value="2-enoyl-CoA Hydratase, Chain A, domain 1"/>
    <property type="match status" value="1"/>
</dbReference>
<organism evidence="3 4">
    <name type="scientific">Actinoplanes derwentensis</name>
    <dbReference type="NCBI Taxonomy" id="113562"/>
    <lineage>
        <taxon>Bacteria</taxon>
        <taxon>Bacillati</taxon>
        <taxon>Actinomycetota</taxon>
        <taxon>Actinomycetes</taxon>
        <taxon>Micromonosporales</taxon>
        <taxon>Micromonosporaceae</taxon>
        <taxon>Actinoplanes</taxon>
    </lineage>
</organism>
<dbReference type="Pfam" id="PF00378">
    <property type="entry name" value="ECH_1"/>
    <property type="match status" value="1"/>
</dbReference>
<gene>
    <name evidence="3" type="ORF">SAMN04489716_7507</name>
</gene>
<dbReference type="Gene3D" id="1.10.12.10">
    <property type="entry name" value="Lyase 2-enoyl-coa Hydratase, Chain A, domain 2"/>
    <property type="match status" value="1"/>
</dbReference>
<dbReference type="PROSITE" id="PS00166">
    <property type="entry name" value="ENOYL_COA_HYDRATASE"/>
    <property type="match status" value="1"/>
</dbReference>